<protein>
    <recommendedName>
        <fullName evidence="2">Thioredoxin-like fold domain-containing protein</fullName>
    </recommendedName>
</protein>
<dbReference type="AlphaFoldDB" id="A0A2U2XDE7"/>
<feature type="domain" description="Thioredoxin-like fold" evidence="2">
    <location>
        <begin position="41"/>
        <end position="152"/>
    </location>
</feature>
<evidence type="ECO:0000313" key="3">
    <source>
        <dbReference type="EMBL" id="PWH85793.1"/>
    </source>
</evidence>
<dbReference type="Proteomes" id="UP000245370">
    <property type="component" value="Unassembled WGS sequence"/>
</dbReference>
<organism evidence="3 4">
    <name type="scientific">Brumimicrobium oceani</name>
    <dbReference type="NCBI Taxonomy" id="2100725"/>
    <lineage>
        <taxon>Bacteria</taxon>
        <taxon>Pseudomonadati</taxon>
        <taxon>Bacteroidota</taxon>
        <taxon>Flavobacteriia</taxon>
        <taxon>Flavobacteriales</taxon>
        <taxon>Crocinitomicaceae</taxon>
        <taxon>Brumimicrobium</taxon>
    </lineage>
</organism>
<feature type="signal peptide" evidence="1">
    <location>
        <begin position="1"/>
        <end position="23"/>
    </location>
</feature>
<reference evidence="3 4" key="2">
    <citation type="submission" date="2018-05" db="EMBL/GenBank/DDBJ databases">
        <authorList>
            <person name="Lanie J.A."/>
            <person name="Ng W.-L."/>
            <person name="Kazmierczak K.M."/>
            <person name="Andrzejewski T.M."/>
            <person name="Davidsen T.M."/>
            <person name="Wayne K.J."/>
            <person name="Tettelin H."/>
            <person name="Glass J.I."/>
            <person name="Rusch D."/>
            <person name="Podicherti R."/>
            <person name="Tsui H.-C.T."/>
            <person name="Winkler M.E."/>
        </authorList>
    </citation>
    <scope>NUCLEOTIDE SEQUENCE [LARGE SCALE GENOMIC DNA]</scope>
    <source>
        <strain evidence="3 4">C305</strain>
    </source>
</reference>
<keyword evidence="4" id="KW-1185">Reference proteome</keyword>
<keyword evidence="1" id="KW-0732">Signal</keyword>
<reference evidence="3 4" key="1">
    <citation type="submission" date="2018-05" db="EMBL/GenBank/DDBJ databases">
        <title>Brumimicrobium oceani sp. nov., isolated from coastal sediment.</title>
        <authorList>
            <person name="Kou Y."/>
        </authorList>
    </citation>
    <scope>NUCLEOTIDE SEQUENCE [LARGE SCALE GENOMIC DNA]</scope>
    <source>
        <strain evidence="3 4">C305</strain>
    </source>
</reference>
<dbReference type="EMBL" id="QFRJ01000004">
    <property type="protein sequence ID" value="PWH85793.1"/>
    <property type="molecule type" value="Genomic_DNA"/>
</dbReference>
<comment type="caution">
    <text evidence="3">The sequence shown here is derived from an EMBL/GenBank/DDBJ whole genome shotgun (WGS) entry which is preliminary data.</text>
</comment>
<proteinExistence type="predicted"/>
<feature type="chain" id="PRO_5015415181" description="Thioredoxin-like fold domain-containing protein" evidence="1">
    <location>
        <begin position="24"/>
        <end position="159"/>
    </location>
</feature>
<accession>A0A2U2XDE7</accession>
<dbReference type="InterPro" id="IPR012336">
    <property type="entry name" value="Thioredoxin-like_fold"/>
</dbReference>
<dbReference type="Pfam" id="PF13098">
    <property type="entry name" value="Thioredoxin_2"/>
    <property type="match status" value="1"/>
</dbReference>
<dbReference type="Gene3D" id="3.40.30.10">
    <property type="entry name" value="Glutaredoxin"/>
    <property type="match status" value="1"/>
</dbReference>
<sequence length="159" mass="18386">MIKAMKTKIYLFLIFLIPLFSQAQLNVYSANELDSLQYFEERPVLFFIKTDWCSICLGMENKVLQSDSVSEILNKDYYLVILNAESKEDVVYKGKRFVYEPTGLNEGKHQLAMQLARKNGEVSFPSTVLMIGNDVVYKNNSFMNQEDLLEVLKLVSHPR</sequence>
<name>A0A2U2XDE7_9FLAO</name>
<evidence type="ECO:0000259" key="2">
    <source>
        <dbReference type="Pfam" id="PF13098"/>
    </source>
</evidence>
<gene>
    <name evidence="3" type="ORF">DIT68_06780</name>
</gene>
<evidence type="ECO:0000256" key="1">
    <source>
        <dbReference type="SAM" id="SignalP"/>
    </source>
</evidence>
<dbReference type="InterPro" id="IPR036249">
    <property type="entry name" value="Thioredoxin-like_sf"/>
</dbReference>
<dbReference type="SUPFAM" id="SSF52833">
    <property type="entry name" value="Thioredoxin-like"/>
    <property type="match status" value="1"/>
</dbReference>
<evidence type="ECO:0000313" key="4">
    <source>
        <dbReference type="Proteomes" id="UP000245370"/>
    </source>
</evidence>